<dbReference type="EMBL" id="LRGB01000601">
    <property type="protein sequence ID" value="KZS17726.1"/>
    <property type="molecule type" value="Genomic_DNA"/>
</dbReference>
<dbReference type="SUPFAM" id="SSF53756">
    <property type="entry name" value="UDP-Glycosyltransferase/glycogen phosphorylase"/>
    <property type="match status" value="1"/>
</dbReference>
<dbReference type="Proteomes" id="UP000076858">
    <property type="component" value="Unassembled WGS sequence"/>
</dbReference>
<comment type="caution">
    <text evidence="5">The sequence shown here is derived from an EMBL/GenBank/DDBJ whole genome shotgun (WGS) entry which is preliminary data.</text>
</comment>
<evidence type="ECO:0000313" key="5">
    <source>
        <dbReference type="EMBL" id="KZS17726.1"/>
    </source>
</evidence>
<dbReference type="Pfam" id="PF17039">
    <property type="entry name" value="Glyco_tran_10_N"/>
    <property type="match status" value="1"/>
</dbReference>
<sequence>MTDFGFGTGRAPFVECPASNQASDRGICLTTTDQSFVNDSDAIIFHARDINVNDLPPDGWRRPHHQHYVFLLYESPLHTDLKMLRQPLLRNYFDRTMTYRRDSDIVDLHTHGRMQCIDAASPSCIQFPRNTQNQIVQENHNSTSVPVKIDLSFKNRTVAWFVSHCNKHSRREALARPAGQWLGIGLVDSSKVGRSEMEYNLRLVPGKKSNSTILCDQYFFTYHKDGVNTQGLKKLRCSKSRGEYKCKFRLIAQPNMNYRHAGFEHNHGNDEAELKNFAVLAEAFRRAQLEGRLARHVFEDVRAETPGANVGYNQNVQRAMQRAQRRAEPANPVSVAEAAAMLAANNRYRKALGTDVDFWDGLVSTETSSALVFISCPAILSLLRTSSEIYSDATFATLPVGFSQLFTIHISAHGHIFPVAYAMMTGKSESLYDLIFAQVLRKLDTLFPGDATSVRLMISDYEFAILNSSKRAFPQGRARGCWFHFGQAIYRRVCSEGLQVAYGRPNVQKLVKLLIAIALLPSESALEGFELIQNNSVALLEAEPEDVKDAFRRIFAYFHNYWMLIVTPRKFCVSGDGRRTNNEVESFHRWFNRRCDGQHQNFWKFIRHLQKVE</sequence>
<dbReference type="Pfam" id="PF10551">
    <property type="entry name" value="MULE"/>
    <property type="match status" value="1"/>
</dbReference>
<feature type="domain" description="MULE transposase" evidence="3">
    <location>
        <begin position="391"/>
        <end position="485"/>
    </location>
</feature>
<dbReference type="InterPro" id="IPR001503">
    <property type="entry name" value="Glyco_trans_10"/>
</dbReference>
<feature type="non-terminal residue" evidence="5">
    <location>
        <position position="613"/>
    </location>
</feature>
<evidence type="ECO:0000256" key="2">
    <source>
        <dbReference type="ARBA" id="ARBA00023034"/>
    </source>
</evidence>
<dbReference type="InterPro" id="IPR031481">
    <property type="entry name" value="Glyco_tran_10_N"/>
</dbReference>
<keyword evidence="2" id="KW-0333">Golgi apparatus</keyword>
<organism evidence="5 6">
    <name type="scientific">Daphnia magna</name>
    <dbReference type="NCBI Taxonomy" id="35525"/>
    <lineage>
        <taxon>Eukaryota</taxon>
        <taxon>Metazoa</taxon>
        <taxon>Ecdysozoa</taxon>
        <taxon>Arthropoda</taxon>
        <taxon>Crustacea</taxon>
        <taxon>Branchiopoda</taxon>
        <taxon>Diplostraca</taxon>
        <taxon>Cladocera</taxon>
        <taxon>Anomopoda</taxon>
        <taxon>Daphniidae</taxon>
        <taxon>Daphnia</taxon>
    </lineage>
</organism>
<dbReference type="PANTHER" id="PTHR48438">
    <property type="entry name" value="ALPHA-(1,3)-FUCOSYLTRANSFERASE C-RELATED"/>
    <property type="match status" value="1"/>
</dbReference>
<feature type="domain" description="Fucosyltransferase N-terminal" evidence="4">
    <location>
        <begin position="24"/>
        <end position="106"/>
    </location>
</feature>
<name>A0A165AIT0_9CRUS</name>
<reference evidence="5 6" key="1">
    <citation type="submission" date="2016-03" db="EMBL/GenBank/DDBJ databases">
        <title>EvidentialGene: Evidence-directed Construction of Genes on Genomes.</title>
        <authorList>
            <person name="Gilbert D.G."/>
            <person name="Choi J.-H."/>
            <person name="Mockaitis K."/>
            <person name="Colbourne J."/>
            <person name="Pfrender M."/>
        </authorList>
    </citation>
    <scope>NUCLEOTIDE SEQUENCE [LARGE SCALE GENOMIC DNA]</scope>
    <source>
        <strain evidence="5 6">Xinb3</strain>
        <tissue evidence="5">Complete organism</tissue>
    </source>
</reference>
<evidence type="ECO:0000259" key="3">
    <source>
        <dbReference type="Pfam" id="PF10551"/>
    </source>
</evidence>
<evidence type="ECO:0000259" key="4">
    <source>
        <dbReference type="Pfam" id="PF17039"/>
    </source>
</evidence>
<dbReference type="AlphaFoldDB" id="A0A165AIT0"/>
<dbReference type="InterPro" id="IPR018289">
    <property type="entry name" value="MULE_transposase_dom"/>
</dbReference>
<dbReference type="OrthoDB" id="6363445at2759"/>
<keyword evidence="6" id="KW-1185">Reference proteome</keyword>
<dbReference type="PANTHER" id="PTHR48438:SF1">
    <property type="entry name" value="ALPHA-(1,3)-FUCOSYLTRANSFERASE C-RELATED"/>
    <property type="match status" value="1"/>
</dbReference>
<evidence type="ECO:0000313" key="6">
    <source>
        <dbReference type="Proteomes" id="UP000076858"/>
    </source>
</evidence>
<evidence type="ECO:0008006" key="7">
    <source>
        <dbReference type="Google" id="ProtNLM"/>
    </source>
</evidence>
<dbReference type="Gene3D" id="2.20.25.240">
    <property type="match status" value="1"/>
</dbReference>
<dbReference type="STRING" id="35525.A0A165AIT0"/>
<proteinExistence type="predicted"/>
<gene>
    <name evidence="5" type="ORF">APZ42_016248</name>
</gene>
<dbReference type="GO" id="GO:0008417">
    <property type="term" value="F:fucosyltransferase activity"/>
    <property type="evidence" value="ECO:0007669"/>
    <property type="project" value="InterPro"/>
</dbReference>
<accession>A0A165AIT0</accession>
<protein>
    <recommendedName>
        <fullName evidence="7">MULE transposase domain-containing protein</fullName>
    </recommendedName>
</protein>
<evidence type="ECO:0000256" key="1">
    <source>
        <dbReference type="ARBA" id="ARBA00004447"/>
    </source>
</evidence>
<dbReference type="GO" id="GO:0032580">
    <property type="term" value="C:Golgi cisterna membrane"/>
    <property type="evidence" value="ECO:0007669"/>
    <property type="project" value="UniProtKB-SubCell"/>
</dbReference>
<comment type="subcellular location">
    <subcellularLocation>
        <location evidence="1">Golgi apparatus</location>
        <location evidence="1">Golgi stack membrane</location>
        <topology evidence="1">Single-pass type II membrane protein</topology>
    </subcellularLocation>
</comment>